<proteinExistence type="predicted"/>
<dbReference type="AlphaFoldDB" id="A0A2X1IX21"/>
<reference evidence="2 3" key="1">
    <citation type="submission" date="2018-06" db="EMBL/GenBank/DDBJ databases">
        <authorList>
            <consortium name="Pathogen Informatics"/>
            <person name="Doyle S."/>
        </authorList>
    </citation>
    <scope>NUCLEOTIDE SEQUENCE [LARGE SCALE GENOMIC DNA]</scope>
    <source>
        <strain evidence="2 3">NCTC11126</strain>
    </source>
</reference>
<evidence type="ECO:0000256" key="1">
    <source>
        <dbReference type="SAM" id="Coils"/>
    </source>
</evidence>
<evidence type="ECO:0000313" key="2">
    <source>
        <dbReference type="EMBL" id="SPW39390.1"/>
    </source>
</evidence>
<keyword evidence="1" id="KW-0175">Coiled coil</keyword>
<sequence>MGNDGESERKIAALQHEVEIVTARIKKATALLLEMDDIDELKIQLKELNQKRHRATDHD</sequence>
<organism evidence="2 3">
    <name type="scientific">Escherichia coli</name>
    <dbReference type="NCBI Taxonomy" id="562"/>
    <lineage>
        <taxon>Bacteria</taxon>
        <taxon>Pseudomonadati</taxon>
        <taxon>Pseudomonadota</taxon>
        <taxon>Gammaproteobacteria</taxon>
        <taxon>Enterobacterales</taxon>
        <taxon>Enterobacteriaceae</taxon>
        <taxon>Escherichia</taxon>
    </lineage>
</organism>
<evidence type="ECO:0000313" key="3">
    <source>
        <dbReference type="Proteomes" id="UP000250561"/>
    </source>
</evidence>
<dbReference type="Proteomes" id="UP000250561">
    <property type="component" value="Unassembled WGS sequence"/>
</dbReference>
<name>A0A2X1IX21_ECOLX</name>
<accession>A0A2X1IX21</accession>
<dbReference type="EMBL" id="UARS01000004">
    <property type="protein sequence ID" value="SPW39390.1"/>
    <property type="molecule type" value="Genomic_DNA"/>
</dbReference>
<feature type="coiled-coil region" evidence="1">
    <location>
        <begin position="11"/>
        <end position="58"/>
    </location>
</feature>
<gene>
    <name evidence="2" type="ORF">NCTC11126_00709</name>
</gene>
<protein>
    <submittedName>
        <fullName evidence="2">Recombinase</fullName>
    </submittedName>
</protein>